<dbReference type="OrthoDB" id="9155736at2"/>
<protein>
    <recommendedName>
        <fullName evidence="3">SGNH hydrolase-type esterase domain-containing protein</fullName>
    </recommendedName>
</protein>
<organism evidence="1 2">
    <name type="scientific">Moorena producens PAL-8-15-08-1</name>
    <dbReference type="NCBI Taxonomy" id="1458985"/>
    <lineage>
        <taxon>Bacteria</taxon>
        <taxon>Bacillati</taxon>
        <taxon>Cyanobacteriota</taxon>
        <taxon>Cyanophyceae</taxon>
        <taxon>Coleofasciculales</taxon>
        <taxon>Coleofasciculaceae</taxon>
        <taxon>Moorena</taxon>
    </lineage>
</organism>
<dbReference type="EMBL" id="CP017599">
    <property type="protein sequence ID" value="AOX02507.1"/>
    <property type="molecule type" value="Genomic_DNA"/>
</dbReference>
<gene>
    <name evidence="1" type="ORF">BJP34_26425</name>
</gene>
<proteinExistence type="predicted"/>
<reference evidence="2" key="1">
    <citation type="submission" date="2016-10" db="EMBL/GenBank/DDBJ databases">
        <title>Comparative genomics uncovers the prolific and rare metabolic potential of the cyanobacterial genus Moorea.</title>
        <authorList>
            <person name="Leao T."/>
            <person name="Castelao G."/>
            <person name="Korobeynikov A."/>
            <person name="Monroe E.A."/>
            <person name="Podell S."/>
            <person name="Glukhov E."/>
            <person name="Allen E."/>
            <person name="Gerwick W.H."/>
            <person name="Gerwick L."/>
        </authorList>
    </citation>
    <scope>NUCLEOTIDE SEQUENCE [LARGE SCALE GENOMIC DNA]</scope>
    <source>
        <strain evidence="2">PAL-8-15-08-1</strain>
    </source>
</reference>
<dbReference type="Proteomes" id="UP000177870">
    <property type="component" value="Chromosome"/>
</dbReference>
<dbReference type="RefSeq" id="WP_070394914.1">
    <property type="nucleotide sequence ID" value="NZ_CP017599.1"/>
</dbReference>
<name>A0A1D8TXX7_9CYAN</name>
<dbReference type="AlphaFoldDB" id="A0A1D8TXX7"/>
<dbReference type="KEGG" id="mpro:BJP34_26425"/>
<sequence length="79" mass="9574">MIATWPNTIWFDVYQEPIKQEFFKSIEHFYQRLGVTIIGKAEDFMYDKSMFYDTSYHLHDLGVNHRTQQLIDLIKPYLP</sequence>
<evidence type="ECO:0000313" key="1">
    <source>
        <dbReference type="EMBL" id="AOX02507.1"/>
    </source>
</evidence>
<evidence type="ECO:0008006" key="3">
    <source>
        <dbReference type="Google" id="ProtNLM"/>
    </source>
</evidence>
<accession>A0A1D8TXX7</accession>
<evidence type="ECO:0000313" key="2">
    <source>
        <dbReference type="Proteomes" id="UP000177870"/>
    </source>
</evidence>